<dbReference type="EMBL" id="JANIIK010000046">
    <property type="protein sequence ID" value="KAJ3602704.1"/>
    <property type="molecule type" value="Genomic_DNA"/>
</dbReference>
<reference evidence="2" key="1">
    <citation type="submission" date="2022-07" db="EMBL/GenBank/DDBJ databases">
        <title>Chromosome-level genome of Muraenolepis orangiensis.</title>
        <authorList>
            <person name="Kim J."/>
        </authorList>
    </citation>
    <scope>NUCLEOTIDE SEQUENCE</scope>
    <source>
        <strain evidence="2">KU_S4_2022</strain>
        <tissue evidence="2">Muscle</tissue>
    </source>
</reference>
<name>A0A9Q0E872_9TELE</name>
<keyword evidence="3" id="KW-1185">Reference proteome</keyword>
<dbReference type="AlphaFoldDB" id="A0A9Q0E872"/>
<feature type="region of interest" description="Disordered" evidence="1">
    <location>
        <begin position="58"/>
        <end position="91"/>
    </location>
</feature>
<dbReference type="Proteomes" id="UP001148018">
    <property type="component" value="Unassembled WGS sequence"/>
</dbReference>
<accession>A0A9Q0E872</accession>
<organism evidence="2 3">
    <name type="scientific">Muraenolepis orangiensis</name>
    <name type="common">Patagonian moray cod</name>
    <dbReference type="NCBI Taxonomy" id="630683"/>
    <lineage>
        <taxon>Eukaryota</taxon>
        <taxon>Metazoa</taxon>
        <taxon>Chordata</taxon>
        <taxon>Craniata</taxon>
        <taxon>Vertebrata</taxon>
        <taxon>Euteleostomi</taxon>
        <taxon>Actinopterygii</taxon>
        <taxon>Neopterygii</taxon>
        <taxon>Teleostei</taxon>
        <taxon>Neoteleostei</taxon>
        <taxon>Acanthomorphata</taxon>
        <taxon>Zeiogadaria</taxon>
        <taxon>Gadariae</taxon>
        <taxon>Gadiformes</taxon>
        <taxon>Muraenolepidoidei</taxon>
        <taxon>Muraenolepididae</taxon>
        <taxon>Muraenolepis</taxon>
    </lineage>
</organism>
<sequence>MAAWLEVTAGVKTQTEEHKKKASIGSDRKKCLFYVTPPTRNPLPTTPTAFTLRIKRHLEERQATDPGPPRCSPPGRQGGGASWRTRCSVRD</sequence>
<protein>
    <submittedName>
        <fullName evidence="2">Uncharacterized protein</fullName>
    </submittedName>
</protein>
<proteinExistence type="predicted"/>
<evidence type="ECO:0000313" key="2">
    <source>
        <dbReference type="EMBL" id="KAJ3602704.1"/>
    </source>
</evidence>
<evidence type="ECO:0000256" key="1">
    <source>
        <dbReference type="SAM" id="MobiDB-lite"/>
    </source>
</evidence>
<gene>
    <name evidence="2" type="ORF">NHX12_030453</name>
</gene>
<evidence type="ECO:0000313" key="3">
    <source>
        <dbReference type="Proteomes" id="UP001148018"/>
    </source>
</evidence>
<comment type="caution">
    <text evidence="2">The sequence shown here is derived from an EMBL/GenBank/DDBJ whole genome shotgun (WGS) entry which is preliminary data.</text>
</comment>